<dbReference type="SUPFAM" id="SSF51905">
    <property type="entry name" value="FAD/NAD(P)-binding domain"/>
    <property type="match status" value="2"/>
</dbReference>
<dbReference type="InterPro" id="IPR028202">
    <property type="entry name" value="Reductase_C"/>
</dbReference>
<keyword evidence="8" id="KW-1185">Reference proteome</keyword>
<dbReference type="Gene3D" id="3.50.50.60">
    <property type="entry name" value="FAD/NAD(P)-binding domain"/>
    <property type="match status" value="2"/>
</dbReference>
<dbReference type="GO" id="GO:0016491">
    <property type="term" value="F:oxidoreductase activity"/>
    <property type="evidence" value="ECO:0007669"/>
    <property type="project" value="UniProtKB-KW"/>
</dbReference>
<evidence type="ECO:0000259" key="6">
    <source>
        <dbReference type="Pfam" id="PF14759"/>
    </source>
</evidence>
<evidence type="ECO:0000256" key="3">
    <source>
        <dbReference type="ARBA" id="ARBA00022827"/>
    </source>
</evidence>
<gene>
    <name evidence="7" type="ORF">QBA35_04510</name>
</gene>
<name>A0ABU8AG35_9ACTN</name>
<reference evidence="7" key="1">
    <citation type="submission" date="2023-04" db="EMBL/GenBank/DDBJ databases">
        <title>Genomic diversity of scab-causing Streptomyces spp. in the province of Quebec, Canada.</title>
        <authorList>
            <person name="Biessy A."/>
            <person name="Cadieux M."/>
            <person name="Ciotola M."/>
            <person name="Filion M."/>
        </authorList>
    </citation>
    <scope>NUCLEOTIDE SEQUENCE</scope>
    <source>
        <strain evidence="7">B21-115</strain>
    </source>
</reference>
<evidence type="ECO:0000259" key="5">
    <source>
        <dbReference type="Pfam" id="PF07992"/>
    </source>
</evidence>
<evidence type="ECO:0000256" key="1">
    <source>
        <dbReference type="ARBA" id="ARBA00001974"/>
    </source>
</evidence>
<evidence type="ECO:0000256" key="4">
    <source>
        <dbReference type="ARBA" id="ARBA00023002"/>
    </source>
</evidence>
<sequence length="408" mass="43614">MTGSTTDVVIVGGSTAGLRAAEAVARHAPELSVTVISDEPHLPYELPPLSKVALDDQLDVGALVYPFAAGLRDQGVDFRLNTRARALDTKSNTVFLSDGELTYRALVIATGCEALIPPLFAGRPGVHALRRFEDATALRAAVADPALSVAIVGAGFIGGEFASTLVTAGRAVSLIDLAAKPLGRFGEPVADAYVALHRDAGVGLFLGSGVVDVAEEDGRRSLVLDDGTRVPADVIVVGVGVRPSIDWLRDSGLTFDNGILADATLRAADNVFVAGDVVRWPNARFGTVMRTEHWTSAAEQGRAAGINAVKLIRGSESEDFANVPYFWSDQHGIRIQFSGHLNGDEEIVASRTTDGSLFLYRRGEVVTGVLAFERRAQFVKLRALLRRELSWQAVGELMPQTILNKEYQ</sequence>
<organism evidence="7 8">
    <name type="scientific">Streptomyces bottropensis</name>
    <dbReference type="NCBI Taxonomy" id="42235"/>
    <lineage>
        <taxon>Bacteria</taxon>
        <taxon>Bacillati</taxon>
        <taxon>Actinomycetota</taxon>
        <taxon>Actinomycetes</taxon>
        <taxon>Kitasatosporales</taxon>
        <taxon>Streptomycetaceae</taxon>
        <taxon>Streptomyces</taxon>
    </lineage>
</organism>
<comment type="caution">
    <text evidence="7">The sequence shown here is derived from an EMBL/GenBank/DDBJ whole genome shotgun (WGS) entry which is preliminary data.</text>
</comment>
<dbReference type="SUPFAM" id="SSF55424">
    <property type="entry name" value="FAD/NAD-linked reductases, dimerisation (C-terminal) domain"/>
    <property type="match status" value="1"/>
</dbReference>
<feature type="domain" description="Reductase C-terminal" evidence="6">
    <location>
        <begin position="325"/>
        <end position="392"/>
    </location>
</feature>
<dbReference type="InterPro" id="IPR016156">
    <property type="entry name" value="FAD/NAD-linked_Rdtase_dimer_sf"/>
</dbReference>
<dbReference type="Pfam" id="PF07992">
    <property type="entry name" value="Pyr_redox_2"/>
    <property type="match status" value="1"/>
</dbReference>
<dbReference type="PRINTS" id="PR00368">
    <property type="entry name" value="FADPNR"/>
</dbReference>
<dbReference type="PRINTS" id="PR00411">
    <property type="entry name" value="PNDRDTASEI"/>
</dbReference>
<dbReference type="Gene3D" id="3.30.390.30">
    <property type="match status" value="1"/>
</dbReference>
<dbReference type="EC" id="1.-.-.-" evidence="7"/>
<accession>A0ABU8AG35</accession>
<dbReference type="PANTHER" id="PTHR43557">
    <property type="entry name" value="APOPTOSIS-INDUCING FACTOR 1"/>
    <property type="match status" value="1"/>
</dbReference>
<dbReference type="Proteomes" id="UP001310290">
    <property type="component" value="Unassembled WGS sequence"/>
</dbReference>
<feature type="domain" description="FAD/NAD(P)-binding" evidence="5">
    <location>
        <begin position="7"/>
        <end position="301"/>
    </location>
</feature>
<protein>
    <submittedName>
        <fullName evidence="7">FAD/NAD(P)-binding oxidoreductase</fullName>
        <ecNumber evidence="7">1.-.-.-</ecNumber>
    </submittedName>
</protein>
<evidence type="ECO:0000256" key="2">
    <source>
        <dbReference type="ARBA" id="ARBA00022630"/>
    </source>
</evidence>
<proteinExistence type="predicted"/>
<evidence type="ECO:0000313" key="7">
    <source>
        <dbReference type="EMBL" id="MEH0632638.1"/>
    </source>
</evidence>
<evidence type="ECO:0000313" key="8">
    <source>
        <dbReference type="Proteomes" id="UP001310290"/>
    </source>
</evidence>
<dbReference type="EMBL" id="JARULZ010000001">
    <property type="protein sequence ID" value="MEH0632638.1"/>
    <property type="molecule type" value="Genomic_DNA"/>
</dbReference>
<keyword evidence="3" id="KW-0274">FAD</keyword>
<dbReference type="InterPro" id="IPR050446">
    <property type="entry name" value="FAD-oxidoreductase/Apoptosis"/>
</dbReference>
<dbReference type="RefSeq" id="WP_334657827.1">
    <property type="nucleotide sequence ID" value="NZ_JARULZ010000001.1"/>
</dbReference>
<dbReference type="InterPro" id="IPR036188">
    <property type="entry name" value="FAD/NAD-bd_sf"/>
</dbReference>
<dbReference type="InterPro" id="IPR023753">
    <property type="entry name" value="FAD/NAD-binding_dom"/>
</dbReference>
<dbReference type="Pfam" id="PF14759">
    <property type="entry name" value="Reductase_C"/>
    <property type="match status" value="1"/>
</dbReference>
<comment type="cofactor">
    <cofactor evidence="1">
        <name>FAD</name>
        <dbReference type="ChEBI" id="CHEBI:57692"/>
    </cofactor>
</comment>
<dbReference type="PANTHER" id="PTHR43557:SF2">
    <property type="entry name" value="RIESKE DOMAIN-CONTAINING PROTEIN-RELATED"/>
    <property type="match status" value="1"/>
</dbReference>
<keyword evidence="2" id="KW-0285">Flavoprotein</keyword>
<keyword evidence="4 7" id="KW-0560">Oxidoreductase</keyword>